<dbReference type="OrthoDB" id="407922at2759"/>
<comment type="similarity">
    <text evidence="5">Belongs to the WD repeat WDR3/UTP12 family.</text>
</comment>
<accession>A0A0P1KYM6</accession>
<sequence>MVKSYQRFEQESVFGVISSNSNCIWIPAETRNASGQVLTGALENVNCWSMKTGDLLSTLTDGLPPGAVDAKSSKPAETTFLQYHPETKLLAAGYNDGVVKIWDLLSKSVLINFNGHKSAITVLKFDSTGTRLISGSRDSDIIVWDLVGEVGLFKLRSHKDSITGLWCEGEDWLVSTSKDGLIKVWDLKTQQCVETHVAHVGECWSMGIHEDLVVTCGGDNQIKLWSVDYDKPAGSMLTERGTHEKQSKQRGVSVEFTTVSDGVTFFFVQNADRTVETFRLRTKDEISKALKKREKRLSDKGLTEEEIQANLKESYTSFIMHPFQILRSPYKIKSACWAVTTTSKLELVVSTSNNTVDYYSIPYQKKEPKLPSPPKIYSIDIKGHRTDVRAIDISDDNKLLATASNGSLKIWNIKTKSCIRTFECGYALACKFLPGGALVVIGTKTGDLNLFDLASSTLLSSIETAHSGAIWSLDLTADGKRLVTGSADKSVRFWDFQVEQELVPGTTDKFVPKLKMFHDTTLELNDDVLAVKISPDDRLLAISLLDNTVKVFFLDSMKFFLSLYGHKLPVLSIDISFDSKLLITSSADKNIKVWGLDFGDCHKSLFAHSDSIMKVAFLPESHNFFSCGKDGLVKYWDGDKFECIQKLAAHQKEVWTLAISNDGAFVVSASHDQSIRVWVETDDEVFLEEEREKEMDEQYEKTLLNSLEDGAGDAMFEGDGNGAGEIGDQATDVHKQTTESLKASERLMEALDMGMAEINGLLEYEQALKEWQKKKSGPHPGKPQPNSILIAINKTPLEYIMDVLARIKPSQLEDALLVLPFSYVLEFLHFIELVIDDKSLVRRYLPLLCKNLFFIIKANHRELFSQKNEKLKIQIDRIKNGLRSSIKAKADDLGFNIQGLKFIKQQWNLKHNFEFSDDVIISKQDKKVKKRVFETVV</sequence>
<feature type="repeat" description="WD" evidence="6">
    <location>
        <begin position="647"/>
        <end position="678"/>
    </location>
</feature>
<protein>
    <submittedName>
        <fullName evidence="8">LAQU0S28e00540g1_1</fullName>
    </submittedName>
</protein>
<dbReference type="InterPro" id="IPR015943">
    <property type="entry name" value="WD40/YVTN_repeat-like_dom_sf"/>
</dbReference>
<keyword evidence="2 6" id="KW-0853">WD repeat</keyword>
<comment type="subcellular location">
    <subcellularLocation>
        <location evidence="1">Nucleus</location>
        <location evidence="1">Nucleolus</location>
    </subcellularLocation>
</comment>
<dbReference type="GO" id="GO:0034388">
    <property type="term" value="C:Pwp2p-containing subcomplex of 90S preribosome"/>
    <property type="evidence" value="ECO:0007669"/>
    <property type="project" value="TreeGrafter"/>
</dbReference>
<evidence type="ECO:0000256" key="4">
    <source>
        <dbReference type="ARBA" id="ARBA00023242"/>
    </source>
</evidence>
<name>A0A0P1KYM6_9SACH</name>
<evidence type="ECO:0000256" key="3">
    <source>
        <dbReference type="ARBA" id="ARBA00022737"/>
    </source>
</evidence>
<dbReference type="CDD" id="cd00200">
    <property type="entry name" value="WD40"/>
    <property type="match status" value="2"/>
</dbReference>
<dbReference type="InterPro" id="IPR019775">
    <property type="entry name" value="WD40_repeat_CS"/>
</dbReference>
<dbReference type="InterPro" id="IPR051570">
    <property type="entry name" value="TBC1_cilium_biogenesis"/>
</dbReference>
<feature type="repeat" description="WD" evidence="6">
    <location>
        <begin position="113"/>
        <end position="146"/>
    </location>
</feature>
<dbReference type="Pfam" id="PF25172">
    <property type="entry name" value="Beta-prop_WDR3_2nd"/>
    <property type="match status" value="1"/>
</dbReference>
<dbReference type="InterPro" id="IPR020472">
    <property type="entry name" value="WD40_PAC1"/>
</dbReference>
<keyword evidence="9" id="KW-1185">Reference proteome</keyword>
<organism evidence="8 9">
    <name type="scientific">Lachancea quebecensis</name>
    <dbReference type="NCBI Taxonomy" id="1654605"/>
    <lineage>
        <taxon>Eukaryota</taxon>
        <taxon>Fungi</taxon>
        <taxon>Dikarya</taxon>
        <taxon>Ascomycota</taxon>
        <taxon>Saccharomycotina</taxon>
        <taxon>Saccharomycetes</taxon>
        <taxon>Saccharomycetales</taxon>
        <taxon>Saccharomycetaceae</taxon>
        <taxon>Lachancea</taxon>
    </lineage>
</organism>
<dbReference type="GO" id="GO:0030515">
    <property type="term" value="F:snoRNA binding"/>
    <property type="evidence" value="ECO:0007669"/>
    <property type="project" value="TreeGrafter"/>
</dbReference>
<dbReference type="FunFam" id="2.130.10.10:FF:000178">
    <property type="entry name" value="WD repeat domain 3"/>
    <property type="match status" value="1"/>
</dbReference>
<evidence type="ECO:0000313" key="8">
    <source>
        <dbReference type="EMBL" id="CUS25148.1"/>
    </source>
</evidence>
<proteinExistence type="inferred from homology"/>
<dbReference type="InterPro" id="IPR001680">
    <property type="entry name" value="WD40_rpt"/>
</dbReference>
<evidence type="ECO:0000313" key="9">
    <source>
        <dbReference type="Proteomes" id="UP000236544"/>
    </source>
</evidence>
<dbReference type="PROSITE" id="PS50082">
    <property type="entry name" value="WD_REPEATS_2"/>
    <property type="match status" value="8"/>
</dbReference>
<feature type="repeat" description="WD" evidence="6">
    <location>
        <begin position="81"/>
        <end position="112"/>
    </location>
</feature>
<dbReference type="FunFam" id="2.130.10.10:FF:001139">
    <property type="entry name" value="DIP2p Nucleolar protein"/>
    <property type="match status" value="1"/>
</dbReference>
<keyword evidence="3" id="KW-0677">Repeat</keyword>
<dbReference type="PROSITE" id="PS00678">
    <property type="entry name" value="WD_REPEATS_1"/>
    <property type="match status" value="5"/>
</dbReference>
<dbReference type="GO" id="GO:0030490">
    <property type="term" value="P:maturation of SSU-rRNA"/>
    <property type="evidence" value="ECO:0007669"/>
    <property type="project" value="TreeGrafter"/>
</dbReference>
<dbReference type="Gene3D" id="2.130.10.10">
    <property type="entry name" value="YVTN repeat-like/Quinoprotein amine dehydrogenase"/>
    <property type="match status" value="4"/>
</dbReference>
<dbReference type="Pfam" id="PF25173">
    <property type="entry name" value="Beta-prop_WDR3_1st"/>
    <property type="match status" value="1"/>
</dbReference>
<feature type="repeat" description="WD" evidence="6">
    <location>
        <begin position="155"/>
        <end position="195"/>
    </location>
</feature>
<dbReference type="EMBL" id="LN890532">
    <property type="protein sequence ID" value="CUS25148.1"/>
    <property type="molecule type" value="Genomic_DNA"/>
</dbReference>
<dbReference type="SMART" id="SM00320">
    <property type="entry name" value="WD40"/>
    <property type="match status" value="11"/>
</dbReference>
<dbReference type="SUPFAM" id="SSF50978">
    <property type="entry name" value="WD40 repeat-like"/>
    <property type="match status" value="2"/>
</dbReference>
<dbReference type="PROSITE" id="PS50294">
    <property type="entry name" value="WD_REPEATS_REGION"/>
    <property type="match status" value="7"/>
</dbReference>
<evidence type="ECO:0000256" key="6">
    <source>
        <dbReference type="PROSITE-ProRule" id="PRU00221"/>
    </source>
</evidence>
<dbReference type="InterPro" id="IPR036322">
    <property type="entry name" value="WD40_repeat_dom_sf"/>
</dbReference>
<keyword evidence="4" id="KW-0539">Nucleus</keyword>
<dbReference type="InterPro" id="IPR007148">
    <property type="entry name" value="SSU_processome_Utp12"/>
</dbReference>
<gene>
    <name evidence="8" type="ORF">LAQU0_S28e00540g</name>
</gene>
<evidence type="ECO:0000256" key="2">
    <source>
        <dbReference type="ARBA" id="ARBA00022574"/>
    </source>
</evidence>
<dbReference type="PRINTS" id="PR00320">
    <property type="entry name" value="GPROTEINBRPT"/>
</dbReference>
<reference evidence="9" key="1">
    <citation type="submission" date="2015-10" db="EMBL/GenBank/DDBJ databases">
        <authorList>
            <person name="Devillers H."/>
        </authorList>
    </citation>
    <scope>NUCLEOTIDE SEQUENCE [LARGE SCALE GENOMIC DNA]</scope>
</reference>
<evidence type="ECO:0000256" key="5">
    <source>
        <dbReference type="ARBA" id="ARBA00038229"/>
    </source>
</evidence>
<dbReference type="FunFam" id="2.130.10.10:FF:000157">
    <property type="entry name" value="WD repeat domain 3"/>
    <property type="match status" value="1"/>
</dbReference>
<dbReference type="Pfam" id="PF04003">
    <property type="entry name" value="Utp12"/>
    <property type="match status" value="1"/>
</dbReference>
<dbReference type="AlphaFoldDB" id="A0A0P1KYM6"/>
<feature type="repeat" description="WD" evidence="6">
    <location>
        <begin position="605"/>
        <end position="637"/>
    </location>
</feature>
<dbReference type="PANTHER" id="PTHR19853">
    <property type="entry name" value="WD REPEAT CONTAINING PROTEIN 3 WDR3"/>
    <property type="match status" value="1"/>
</dbReference>
<evidence type="ECO:0000256" key="1">
    <source>
        <dbReference type="ARBA" id="ARBA00004604"/>
    </source>
</evidence>
<evidence type="ECO:0000259" key="7">
    <source>
        <dbReference type="Pfam" id="PF04003"/>
    </source>
</evidence>
<dbReference type="PANTHER" id="PTHR19853:SF0">
    <property type="entry name" value="WD REPEAT-CONTAINING PROTEIN 3"/>
    <property type="match status" value="1"/>
</dbReference>
<feature type="repeat" description="WD" evidence="6">
    <location>
        <begin position="563"/>
        <end position="604"/>
    </location>
</feature>
<feature type="domain" description="Small-subunit processome Utp12" evidence="7">
    <location>
        <begin position="798"/>
        <end position="905"/>
    </location>
</feature>
<feature type="repeat" description="WD" evidence="6">
    <location>
        <begin position="381"/>
        <end position="421"/>
    </location>
</feature>
<dbReference type="Proteomes" id="UP000236544">
    <property type="component" value="Unassembled WGS sequence"/>
</dbReference>
<feature type="repeat" description="WD" evidence="6">
    <location>
        <begin position="463"/>
        <end position="504"/>
    </location>
</feature>
<dbReference type="GO" id="GO:0032040">
    <property type="term" value="C:small-subunit processome"/>
    <property type="evidence" value="ECO:0007669"/>
    <property type="project" value="TreeGrafter"/>
</dbReference>